<organism evidence="3 4">
    <name type="scientific">Puccinia striiformis</name>
    <dbReference type="NCBI Taxonomy" id="27350"/>
    <lineage>
        <taxon>Eukaryota</taxon>
        <taxon>Fungi</taxon>
        <taxon>Dikarya</taxon>
        <taxon>Basidiomycota</taxon>
        <taxon>Pucciniomycotina</taxon>
        <taxon>Pucciniomycetes</taxon>
        <taxon>Pucciniales</taxon>
        <taxon>Pucciniaceae</taxon>
        <taxon>Puccinia</taxon>
    </lineage>
</organism>
<dbReference type="InterPro" id="IPR036869">
    <property type="entry name" value="J_dom_sf"/>
</dbReference>
<dbReference type="CDD" id="cd06257">
    <property type="entry name" value="DnaJ"/>
    <property type="match status" value="1"/>
</dbReference>
<dbReference type="InterPro" id="IPR002939">
    <property type="entry name" value="DnaJ_C"/>
</dbReference>
<dbReference type="Gene3D" id="2.60.260.20">
    <property type="entry name" value="Urease metallochaperone UreE, N-terminal domain"/>
    <property type="match status" value="2"/>
</dbReference>
<comment type="caution">
    <text evidence="3">The sequence shown here is derived from an EMBL/GenBank/DDBJ whole genome shotgun (WGS) entry which is preliminary data.</text>
</comment>
<dbReference type="SUPFAM" id="SSF46565">
    <property type="entry name" value="Chaperone J-domain"/>
    <property type="match status" value="1"/>
</dbReference>
<reference evidence="3 4" key="1">
    <citation type="submission" date="2017-12" db="EMBL/GenBank/DDBJ databases">
        <title>Gene loss provides genomic basis for host adaptation in cereal stripe rust fungi.</title>
        <authorList>
            <person name="Xia C."/>
        </authorList>
    </citation>
    <scope>NUCLEOTIDE SEQUENCE [LARGE SCALE GENOMIC DNA]</scope>
    <source>
        <strain evidence="3 4">93TX-2</strain>
    </source>
</reference>
<feature type="domain" description="J" evidence="2">
    <location>
        <begin position="98"/>
        <end position="164"/>
    </location>
</feature>
<dbReference type="InterPro" id="IPR044713">
    <property type="entry name" value="DNJA1/2-like"/>
</dbReference>
<evidence type="ECO:0000259" key="2">
    <source>
        <dbReference type="PROSITE" id="PS50076"/>
    </source>
</evidence>
<dbReference type="OrthoDB" id="550424at2759"/>
<dbReference type="AlphaFoldDB" id="A0A2S4V541"/>
<dbReference type="SMART" id="SM00271">
    <property type="entry name" value="DnaJ"/>
    <property type="match status" value="1"/>
</dbReference>
<feature type="region of interest" description="Disordered" evidence="1">
    <location>
        <begin position="212"/>
        <end position="235"/>
    </location>
</feature>
<feature type="region of interest" description="Disordered" evidence="1">
    <location>
        <begin position="155"/>
        <end position="178"/>
    </location>
</feature>
<feature type="compositionally biased region" description="Basic residues" evidence="1">
    <location>
        <begin position="165"/>
        <end position="177"/>
    </location>
</feature>
<dbReference type="PROSITE" id="PS50076">
    <property type="entry name" value="DNAJ_2"/>
    <property type="match status" value="1"/>
</dbReference>
<protein>
    <recommendedName>
        <fullName evidence="2">J domain-containing protein</fullName>
    </recommendedName>
</protein>
<dbReference type="SUPFAM" id="SSF49493">
    <property type="entry name" value="HSP40/DnaJ peptide-binding domain"/>
    <property type="match status" value="2"/>
</dbReference>
<gene>
    <name evidence="3" type="ORF">PSHT_11146</name>
</gene>
<name>A0A2S4V541_9BASI</name>
<dbReference type="InterPro" id="IPR008971">
    <property type="entry name" value="HSP40/DnaJ_pept-bd"/>
</dbReference>
<dbReference type="InterPro" id="IPR018253">
    <property type="entry name" value="DnaJ_domain_CS"/>
</dbReference>
<dbReference type="GO" id="GO:0051082">
    <property type="term" value="F:unfolded protein binding"/>
    <property type="evidence" value="ECO:0007669"/>
    <property type="project" value="InterPro"/>
</dbReference>
<dbReference type="EMBL" id="PKSM01000181">
    <property type="protein sequence ID" value="POW04659.1"/>
    <property type="molecule type" value="Genomic_DNA"/>
</dbReference>
<dbReference type="VEuPathDB" id="FungiDB:PSHT_11146"/>
<accession>A0A2S4V541</accession>
<sequence>MGRPTAGMGADAVQLCAVGDIPSVAVSPTFDPHSESLSRVRRPLVHSRTIQTIPTGTKLTRQDSPIDGPALCLQLHRPAKPEPSHRNNQKAGYSQQITLYHQPTLNKLPQTASRPDIRAAYHRLAKQRHPDKNPNADPADFHALQQAYEILSDPQQRAQYDARPQKSHIVHPHHHPFSHNGTPFEDLFNSMFRDDFTDGFMSGHPFLSSHHSFHHSWSQPSQPPQPPKWQSPQVKSPASRIEFQCTLEDIVNGRTVITEILRQVGCQSCDAFRFHVELAFILMQISDIAAAVMEGGSCIITETGVIEWEITKGMLPGQLITLPRMGNTLPGHLPGDVVICLCVAPHPTFKMVSPDSRDLLLTVSITLSESLLGMDRVVFRHLDGKEIRVYLPGPHQEGHSAIKHGDIKVIRGMGLPGQTATQPRSDLWIKFNVEWPTTEWIRSQDFNLLRNALPPARPDVHQSDTPQEYASLESAVINEV</sequence>
<reference evidence="4" key="3">
    <citation type="journal article" date="2018" name="Mol. Plant Microbe Interact.">
        <title>Genome sequence resources for the wheat stripe rust pathogen (Puccinia striiformis f. sp. tritici) and the barley stripe rust pathogen (Puccinia striiformis f. sp. hordei).</title>
        <authorList>
            <person name="Xia C."/>
            <person name="Wang M."/>
            <person name="Yin C."/>
            <person name="Cornejo O.E."/>
            <person name="Hulbert S.H."/>
            <person name="Chen X."/>
        </authorList>
    </citation>
    <scope>NUCLEOTIDE SEQUENCE [LARGE SCALE GENOMIC DNA]</scope>
    <source>
        <strain evidence="4">93TX-2</strain>
    </source>
</reference>
<dbReference type="Pfam" id="PF00226">
    <property type="entry name" value="DnaJ"/>
    <property type="match status" value="1"/>
</dbReference>
<dbReference type="PANTHER" id="PTHR43888">
    <property type="entry name" value="DNAJ-LIKE-2, ISOFORM A-RELATED"/>
    <property type="match status" value="1"/>
</dbReference>
<dbReference type="GO" id="GO:0030544">
    <property type="term" value="F:Hsp70 protein binding"/>
    <property type="evidence" value="ECO:0007669"/>
    <property type="project" value="InterPro"/>
</dbReference>
<reference evidence="4" key="2">
    <citation type="journal article" date="2018" name="BMC Genomics">
        <title>Genomic insights into host adaptation between the wheat stripe rust pathogen (Puccinia striiformis f. sp. tritici) and the barley stripe rust pathogen (Puccinia striiformis f. sp. hordei).</title>
        <authorList>
            <person name="Xia C."/>
            <person name="Wang M."/>
            <person name="Yin C."/>
            <person name="Cornejo O.E."/>
            <person name="Hulbert S.H."/>
            <person name="Chen X."/>
        </authorList>
    </citation>
    <scope>NUCLEOTIDE SEQUENCE [LARGE SCALE GENOMIC DNA]</scope>
    <source>
        <strain evidence="4">93TX-2</strain>
    </source>
</reference>
<dbReference type="Gene3D" id="1.10.287.110">
    <property type="entry name" value="DnaJ domain"/>
    <property type="match status" value="1"/>
</dbReference>
<dbReference type="Pfam" id="PF01556">
    <property type="entry name" value="DnaJ_C"/>
    <property type="match status" value="1"/>
</dbReference>
<feature type="region of interest" description="Disordered" evidence="1">
    <location>
        <begin position="457"/>
        <end position="480"/>
    </location>
</feature>
<keyword evidence="4" id="KW-1185">Reference proteome</keyword>
<evidence type="ECO:0000256" key="1">
    <source>
        <dbReference type="SAM" id="MobiDB-lite"/>
    </source>
</evidence>
<dbReference type="PROSITE" id="PS00636">
    <property type="entry name" value="DNAJ_1"/>
    <property type="match status" value="1"/>
</dbReference>
<dbReference type="VEuPathDB" id="FungiDB:PSTT_13759"/>
<dbReference type="GO" id="GO:0006457">
    <property type="term" value="P:protein folding"/>
    <property type="evidence" value="ECO:0007669"/>
    <property type="project" value="InterPro"/>
</dbReference>
<proteinExistence type="predicted"/>
<evidence type="ECO:0000313" key="3">
    <source>
        <dbReference type="EMBL" id="POW04659.1"/>
    </source>
</evidence>
<evidence type="ECO:0000313" key="4">
    <source>
        <dbReference type="Proteomes" id="UP000238274"/>
    </source>
</evidence>
<dbReference type="InterPro" id="IPR001623">
    <property type="entry name" value="DnaJ_domain"/>
</dbReference>
<dbReference type="Proteomes" id="UP000238274">
    <property type="component" value="Unassembled WGS sequence"/>
</dbReference>